<name>A0ACB8UC99_9APHY</name>
<gene>
    <name evidence="1" type="ORF">BDY19DRAFT_885524</name>
</gene>
<proteinExistence type="predicted"/>
<dbReference type="EMBL" id="MU274905">
    <property type="protein sequence ID" value="KAI0091796.1"/>
    <property type="molecule type" value="Genomic_DNA"/>
</dbReference>
<evidence type="ECO:0000313" key="2">
    <source>
        <dbReference type="Proteomes" id="UP001055072"/>
    </source>
</evidence>
<dbReference type="Proteomes" id="UP001055072">
    <property type="component" value="Unassembled WGS sequence"/>
</dbReference>
<sequence length="456" mass="48958">MHEEARNRPSSIDLSLELERQLEIDSLPNTPDVSQTRFTERPQSLDPHVLASIVTQLRLSLAEVSKERDDFSQTLSEVQEREANLKDALHTVSERCLKLEQDLAVVTEKRQEEADAVTMLRGKLEDSRRALMRLQTENRRASMTLDLSRAGPSSFQGPPSSRRSSFAPLTGSPGIPGLGAHRRISSVSEPGASFRADLGSPPLSSSGRLEPLQLVNGGPSPTLPTDRASRRMSGFFGRGLPNELPTTTDASEVEELRKELVAVKESLEETRVELAEAREAQEASETCANALRTFIAENSIGMHPPGRSAPAPPQSAGVGAEHSRKNTSWSFKLWNTAIPATNSPTASPAILSAPPSAPVTAPPLSKKFGGFFSSRSSISSTSSANRAEPHSHQQEPVFNGSDASSVDSSAEPVSPVSELPAGSILVQSFDDAQSQTGLSGQTRKIMEEPVHLGGPL</sequence>
<keyword evidence="2" id="KW-1185">Reference proteome</keyword>
<organism evidence="1 2">
    <name type="scientific">Irpex rosettiformis</name>
    <dbReference type="NCBI Taxonomy" id="378272"/>
    <lineage>
        <taxon>Eukaryota</taxon>
        <taxon>Fungi</taxon>
        <taxon>Dikarya</taxon>
        <taxon>Basidiomycota</taxon>
        <taxon>Agaricomycotina</taxon>
        <taxon>Agaricomycetes</taxon>
        <taxon>Polyporales</taxon>
        <taxon>Irpicaceae</taxon>
        <taxon>Irpex</taxon>
    </lineage>
</organism>
<comment type="caution">
    <text evidence="1">The sequence shown here is derived from an EMBL/GenBank/DDBJ whole genome shotgun (WGS) entry which is preliminary data.</text>
</comment>
<accession>A0ACB8UC99</accession>
<reference evidence="1" key="1">
    <citation type="journal article" date="2021" name="Environ. Microbiol.">
        <title>Gene family expansions and transcriptome signatures uncover fungal adaptations to wood decay.</title>
        <authorList>
            <person name="Hage H."/>
            <person name="Miyauchi S."/>
            <person name="Viragh M."/>
            <person name="Drula E."/>
            <person name="Min B."/>
            <person name="Chaduli D."/>
            <person name="Navarro D."/>
            <person name="Favel A."/>
            <person name="Norest M."/>
            <person name="Lesage-Meessen L."/>
            <person name="Balint B."/>
            <person name="Merenyi Z."/>
            <person name="de Eugenio L."/>
            <person name="Morin E."/>
            <person name="Martinez A.T."/>
            <person name="Baldrian P."/>
            <person name="Stursova M."/>
            <person name="Martinez M.J."/>
            <person name="Novotny C."/>
            <person name="Magnuson J.K."/>
            <person name="Spatafora J.W."/>
            <person name="Maurice S."/>
            <person name="Pangilinan J."/>
            <person name="Andreopoulos W."/>
            <person name="LaButti K."/>
            <person name="Hundley H."/>
            <person name="Na H."/>
            <person name="Kuo A."/>
            <person name="Barry K."/>
            <person name="Lipzen A."/>
            <person name="Henrissat B."/>
            <person name="Riley R."/>
            <person name="Ahrendt S."/>
            <person name="Nagy L.G."/>
            <person name="Grigoriev I.V."/>
            <person name="Martin F."/>
            <person name="Rosso M.N."/>
        </authorList>
    </citation>
    <scope>NUCLEOTIDE SEQUENCE</scope>
    <source>
        <strain evidence="1">CBS 384.51</strain>
    </source>
</reference>
<evidence type="ECO:0000313" key="1">
    <source>
        <dbReference type="EMBL" id="KAI0091796.1"/>
    </source>
</evidence>
<protein>
    <submittedName>
        <fullName evidence="1">Uncharacterized protein</fullName>
    </submittedName>
</protein>